<keyword evidence="5" id="KW-0804">Transcription</keyword>
<reference evidence="10" key="1">
    <citation type="submission" date="2016-06" db="UniProtKB">
        <authorList>
            <consortium name="WormBaseParasite"/>
        </authorList>
    </citation>
    <scope>IDENTIFICATION</scope>
</reference>
<keyword evidence="9" id="KW-1185">Reference proteome</keyword>
<dbReference type="SUPFAM" id="SSF55945">
    <property type="entry name" value="TATA-box binding protein-like"/>
    <property type="match status" value="2"/>
</dbReference>
<dbReference type="PRINTS" id="PR00686">
    <property type="entry name" value="TIFACTORIID"/>
</dbReference>
<comment type="subcellular location">
    <subcellularLocation>
        <location evidence="1">Nucleus</location>
    </subcellularLocation>
</comment>
<dbReference type="STRING" id="70667.A0A183SLX7"/>
<organism evidence="10">
    <name type="scientific">Schistocephalus solidus</name>
    <name type="common">Tapeworm</name>
    <dbReference type="NCBI Taxonomy" id="70667"/>
    <lineage>
        <taxon>Eukaryota</taxon>
        <taxon>Metazoa</taxon>
        <taxon>Spiralia</taxon>
        <taxon>Lophotrochozoa</taxon>
        <taxon>Platyhelminthes</taxon>
        <taxon>Cestoda</taxon>
        <taxon>Eucestoda</taxon>
        <taxon>Diphyllobothriidea</taxon>
        <taxon>Diphyllobothriidae</taxon>
        <taxon>Schistocephalus</taxon>
    </lineage>
</organism>
<name>A0A183SLX7_SCHSO</name>
<evidence type="ECO:0000313" key="8">
    <source>
        <dbReference type="EMBL" id="VDL91610.1"/>
    </source>
</evidence>
<feature type="region of interest" description="Disordered" evidence="7">
    <location>
        <begin position="389"/>
        <end position="409"/>
    </location>
</feature>
<evidence type="ECO:0000256" key="1">
    <source>
        <dbReference type="ARBA" id="ARBA00004123"/>
    </source>
</evidence>
<dbReference type="Gene3D" id="3.30.310.10">
    <property type="entry name" value="TATA-Binding Protein"/>
    <property type="match status" value="2"/>
</dbReference>
<feature type="compositionally biased region" description="Polar residues" evidence="7">
    <location>
        <begin position="1"/>
        <end position="13"/>
    </location>
</feature>
<evidence type="ECO:0000256" key="3">
    <source>
        <dbReference type="ARBA" id="ARBA00023015"/>
    </source>
</evidence>
<dbReference type="EMBL" id="UYSU01033170">
    <property type="protein sequence ID" value="VDL91610.1"/>
    <property type="molecule type" value="Genomic_DNA"/>
</dbReference>
<dbReference type="GO" id="GO:0006352">
    <property type="term" value="P:DNA-templated transcription initiation"/>
    <property type="evidence" value="ECO:0007669"/>
    <property type="project" value="InterPro"/>
</dbReference>
<keyword evidence="6" id="KW-0539">Nucleus</keyword>
<feature type="region of interest" description="Disordered" evidence="7">
    <location>
        <begin position="1"/>
        <end position="69"/>
    </location>
</feature>
<comment type="similarity">
    <text evidence="2">Belongs to the TBP family.</text>
</comment>
<dbReference type="OrthoDB" id="2127950at2759"/>
<proteinExistence type="inferred from homology"/>
<reference evidence="8 9" key="2">
    <citation type="submission" date="2018-11" db="EMBL/GenBank/DDBJ databases">
        <authorList>
            <consortium name="Pathogen Informatics"/>
        </authorList>
    </citation>
    <scope>NUCLEOTIDE SEQUENCE [LARGE SCALE GENOMIC DNA]</scope>
    <source>
        <strain evidence="8 9">NST_G2</strain>
    </source>
</reference>
<keyword evidence="4" id="KW-0238">DNA-binding</keyword>
<evidence type="ECO:0000256" key="4">
    <source>
        <dbReference type="ARBA" id="ARBA00023125"/>
    </source>
</evidence>
<evidence type="ECO:0000256" key="6">
    <source>
        <dbReference type="ARBA" id="ARBA00023242"/>
    </source>
</evidence>
<evidence type="ECO:0000256" key="5">
    <source>
        <dbReference type="ARBA" id="ARBA00023163"/>
    </source>
</evidence>
<protein>
    <submittedName>
        <fullName evidence="10">TBP-like factor</fullName>
    </submittedName>
</protein>
<gene>
    <name evidence="8" type="ORF">SSLN_LOCUS5225</name>
</gene>
<feature type="region of interest" description="Disordered" evidence="7">
    <location>
        <begin position="307"/>
        <end position="356"/>
    </location>
</feature>
<evidence type="ECO:0000256" key="7">
    <source>
        <dbReference type="SAM" id="MobiDB-lite"/>
    </source>
</evidence>
<dbReference type="InterPro" id="IPR000814">
    <property type="entry name" value="TBP"/>
</dbReference>
<dbReference type="InterPro" id="IPR012295">
    <property type="entry name" value="TBP_dom_sf"/>
</dbReference>
<dbReference type="WBParaSite" id="SSLN_0000538801-mRNA-1">
    <property type="protein sequence ID" value="SSLN_0000538801-mRNA-1"/>
    <property type="gene ID" value="SSLN_0000538801"/>
</dbReference>
<dbReference type="Pfam" id="PF00352">
    <property type="entry name" value="TBP"/>
    <property type="match status" value="2"/>
</dbReference>
<dbReference type="Proteomes" id="UP000275846">
    <property type="component" value="Unassembled WGS sequence"/>
</dbReference>
<evidence type="ECO:0000256" key="2">
    <source>
        <dbReference type="ARBA" id="ARBA00005560"/>
    </source>
</evidence>
<feature type="compositionally biased region" description="Acidic residues" evidence="7">
    <location>
        <begin position="310"/>
        <end position="329"/>
    </location>
</feature>
<dbReference type="FunFam" id="3.30.310.10:FF:000005">
    <property type="entry name" value="TATA box-binding protein-like 1"/>
    <property type="match status" value="1"/>
</dbReference>
<dbReference type="CDD" id="cd00652">
    <property type="entry name" value="TBP_TLF"/>
    <property type="match status" value="1"/>
</dbReference>
<dbReference type="GO" id="GO:0003677">
    <property type="term" value="F:DNA binding"/>
    <property type="evidence" value="ECO:0007669"/>
    <property type="project" value="UniProtKB-KW"/>
</dbReference>
<sequence>MFGVSASSGTFSNDYGHFGSDHTSFSVPPSSNTEEETEEQTVLSSSPLPNLGETETQEEASKPTQVGEDDSIVEDVPSMTLTITNVVCMANMRCHLRLKDIARSSVNVEYKALQNHVIMRLRKPYTVATIWSSGKIWCTGASSLAKARQGARRIARRIAKVGFPCRFSNYRIVNIMATCRLPFRVRLDQLVRERPKIMSYEPELAPGLNFRAEKDSSTSLKLFSTGRIVIMGSSLGSISTLVEELVPLAALHQTDEPISDDEEELTAPFGPRKTTHSVLHPFSAIAADVPALADVLAEEEAAFLNGGGFYDDEEEEDEGPVGTDDDSGENDSFASGASEDSGGCSPAGTAAAARRRRRLKRARARSAIVKNSVGFEPKPARGNLQYSQCSAKGATRPLPGARYETQKPLTKPSESISWLNAEGVAGLMSEQDSNLAATTAAGSLYSVSAANSLLLTSESKLSLLGANVVSGSTKRACITAYSGPEKPPSTSPTTSNLQPSSLPAPVMTVAGGPQQQQILRLPLSPALTPQQPQIIYAPTVSSTPTTATAATPQFIVARPAAGAFPSPAASPASAVTFTSTSYIQPTITVTAATNILPMDFAQRGITAVSQIAPAAGNPTAKIVTVNAAGQTSIVRIVNPIQFSQHSQFIHPYTAAFTAQGVLQAQTPGTPHQIVVGRLPVGTTVINCATTAAYPTIMPSVQLQPAQPPGTAGVVTTHPQFTNFVAPGYN</sequence>
<dbReference type="PANTHER" id="PTHR10126">
    <property type="entry name" value="TATA-BOX BINDING PROTEIN"/>
    <property type="match status" value="1"/>
</dbReference>
<keyword evidence="3" id="KW-0805">Transcription regulation</keyword>
<evidence type="ECO:0000313" key="10">
    <source>
        <dbReference type="WBParaSite" id="SSLN_0000538801-mRNA-1"/>
    </source>
</evidence>
<accession>A0A183SLX7</accession>
<dbReference type="GO" id="GO:0005634">
    <property type="term" value="C:nucleus"/>
    <property type="evidence" value="ECO:0007669"/>
    <property type="project" value="UniProtKB-SubCell"/>
</dbReference>
<dbReference type="AlphaFoldDB" id="A0A183SLX7"/>
<evidence type="ECO:0000313" key="9">
    <source>
        <dbReference type="Proteomes" id="UP000275846"/>
    </source>
</evidence>